<comment type="caution">
    <text evidence="8">The sequence shown here is derived from an EMBL/GenBank/DDBJ whole genome shotgun (WGS) entry which is preliminary data.</text>
</comment>
<dbReference type="PANTHER" id="PTHR23002">
    <property type="entry name" value="ZINC FINGER CCHC DOMAIN CONTAINING PROTEIN"/>
    <property type="match status" value="1"/>
</dbReference>
<dbReference type="FunFam" id="4.10.60.10:FF:000002">
    <property type="entry name" value="cellular nucleic acid-binding protein-like isoform X1"/>
    <property type="match status" value="2"/>
</dbReference>
<dbReference type="InterPro" id="IPR051714">
    <property type="entry name" value="Znf_CCHC_NABP"/>
</dbReference>
<evidence type="ECO:0000256" key="5">
    <source>
        <dbReference type="PROSITE-ProRule" id="PRU00047"/>
    </source>
</evidence>
<evidence type="ECO:0000256" key="6">
    <source>
        <dbReference type="SAM" id="MobiDB-lite"/>
    </source>
</evidence>
<dbReference type="EMBL" id="LZPO01057485">
    <property type="protein sequence ID" value="OBS71410.1"/>
    <property type="molecule type" value="Genomic_DNA"/>
</dbReference>
<keyword evidence="2" id="KW-0677">Repeat</keyword>
<feature type="domain" description="CCHC-type" evidence="7">
    <location>
        <begin position="177"/>
        <end position="190"/>
    </location>
</feature>
<sequence length="274" mass="30376">MLLLGKPRGLRGSGVWDCSLEDLTVPMSGKSCFKCGRSGHWARECPKGGTRGRTPRSRGRGPQCSSASQSDICYRCGETGHFAKDCDLFQETCYNCGKRGHIAKDCTQPKREREQCCYICGRPGHLARDCDRQEEQKCYNCGELGHIQKDCIQIKCYRCGENGHMAVNCSKASEISCYRCGESGHLARECTIEATAYPLILVASMLLLSACGVSSNLNDLELSCIHLPQMHQNEDLMEELKKLGICSALMNEKKNQDLKTFWTSTSAIPLACHN</sequence>
<keyword evidence="9" id="KW-1185">Reference proteome</keyword>
<name>A0A1A6H0Q0_NEOLE</name>
<feature type="domain" description="CCHC-type" evidence="7">
    <location>
        <begin position="137"/>
        <end position="151"/>
    </location>
</feature>
<keyword evidence="4" id="KW-0862">Zinc</keyword>
<dbReference type="AlphaFoldDB" id="A0A1A6H0Q0"/>
<feature type="region of interest" description="Disordered" evidence="6">
    <location>
        <begin position="46"/>
        <end position="69"/>
    </location>
</feature>
<feature type="domain" description="CCHC-type" evidence="7">
    <location>
        <begin position="117"/>
        <end position="130"/>
    </location>
</feature>
<dbReference type="Pfam" id="PF00098">
    <property type="entry name" value="zf-CCHC"/>
    <property type="match status" value="7"/>
</dbReference>
<gene>
    <name evidence="8" type="ORF">A6R68_00046</name>
</gene>
<dbReference type="InterPro" id="IPR001878">
    <property type="entry name" value="Znf_CCHC"/>
</dbReference>
<dbReference type="STRING" id="56216.A0A1A6H0Q0"/>
<evidence type="ECO:0000313" key="9">
    <source>
        <dbReference type="Proteomes" id="UP000092124"/>
    </source>
</evidence>
<evidence type="ECO:0000313" key="8">
    <source>
        <dbReference type="EMBL" id="OBS71410.1"/>
    </source>
</evidence>
<dbReference type="GO" id="GO:0008270">
    <property type="term" value="F:zinc ion binding"/>
    <property type="evidence" value="ECO:0007669"/>
    <property type="project" value="UniProtKB-KW"/>
</dbReference>
<evidence type="ECO:0000259" key="7">
    <source>
        <dbReference type="PROSITE" id="PS50158"/>
    </source>
</evidence>
<dbReference type="InterPro" id="IPR036875">
    <property type="entry name" value="Znf_CCHC_sf"/>
</dbReference>
<feature type="domain" description="CCHC-type" evidence="7">
    <location>
        <begin position="93"/>
        <end position="108"/>
    </location>
</feature>
<dbReference type="SUPFAM" id="SSF57756">
    <property type="entry name" value="Retrovirus zinc finger-like domains"/>
    <property type="match status" value="4"/>
</dbReference>
<proteinExistence type="predicted"/>
<evidence type="ECO:0000256" key="3">
    <source>
        <dbReference type="ARBA" id="ARBA00022771"/>
    </source>
</evidence>
<dbReference type="SMART" id="SM00343">
    <property type="entry name" value="ZnF_C2HC"/>
    <property type="match status" value="7"/>
</dbReference>
<feature type="domain" description="CCHC-type" evidence="7">
    <location>
        <begin position="73"/>
        <end position="86"/>
    </location>
</feature>
<dbReference type="PROSITE" id="PS50158">
    <property type="entry name" value="ZF_CCHC"/>
    <property type="match status" value="7"/>
</dbReference>
<reference evidence="8 9" key="1">
    <citation type="submission" date="2016-06" db="EMBL/GenBank/DDBJ databases">
        <title>The Draft Genome Sequence and Annotation of the Desert Woodrat Neotoma lepida.</title>
        <authorList>
            <person name="Campbell M."/>
            <person name="Oakeson K.F."/>
            <person name="Yandell M."/>
            <person name="Halpert J.R."/>
            <person name="Dearing D."/>
        </authorList>
    </citation>
    <scope>NUCLEOTIDE SEQUENCE [LARGE SCALE GENOMIC DNA]</scope>
    <source>
        <strain evidence="8">417</strain>
        <tissue evidence="8">Liver</tissue>
    </source>
</reference>
<feature type="domain" description="CCHC-type" evidence="7">
    <location>
        <begin position="155"/>
        <end position="171"/>
    </location>
</feature>
<evidence type="ECO:0000256" key="2">
    <source>
        <dbReference type="ARBA" id="ARBA00022737"/>
    </source>
</evidence>
<dbReference type="OrthoDB" id="427960at2759"/>
<keyword evidence="1" id="KW-0479">Metal-binding</keyword>
<organism evidence="8 9">
    <name type="scientific">Neotoma lepida</name>
    <name type="common">Desert woodrat</name>
    <dbReference type="NCBI Taxonomy" id="56216"/>
    <lineage>
        <taxon>Eukaryota</taxon>
        <taxon>Metazoa</taxon>
        <taxon>Chordata</taxon>
        <taxon>Craniata</taxon>
        <taxon>Vertebrata</taxon>
        <taxon>Euteleostomi</taxon>
        <taxon>Mammalia</taxon>
        <taxon>Eutheria</taxon>
        <taxon>Euarchontoglires</taxon>
        <taxon>Glires</taxon>
        <taxon>Rodentia</taxon>
        <taxon>Myomorpha</taxon>
        <taxon>Muroidea</taxon>
        <taxon>Cricetidae</taxon>
        <taxon>Neotominae</taxon>
        <taxon>Neotoma</taxon>
    </lineage>
</organism>
<evidence type="ECO:0000256" key="4">
    <source>
        <dbReference type="ARBA" id="ARBA00022833"/>
    </source>
</evidence>
<protein>
    <recommendedName>
        <fullName evidence="7">CCHC-type domain-containing protein</fullName>
    </recommendedName>
</protein>
<accession>A0A1A6H0Q0</accession>
<dbReference type="Proteomes" id="UP000092124">
    <property type="component" value="Unassembled WGS sequence"/>
</dbReference>
<feature type="domain" description="CCHC-type" evidence="7">
    <location>
        <begin position="32"/>
        <end position="47"/>
    </location>
</feature>
<keyword evidence="3 5" id="KW-0863">Zinc-finger</keyword>
<dbReference type="GO" id="GO:0003676">
    <property type="term" value="F:nucleic acid binding"/>
    <property type="evidence" value="ECO:0007669"/>
    <property type="project" value="InterPro"/>
</dbReference>
<dbReference type="Gene3D" id="4.10.60.10">
    <property type="entry name" value="Zinc finger, CCHC-type"/>
    <property type="match status" value="5"/>
</dbReference>
<dbReference type="FunFam" id="4.10.60.10:FF:000123">
    <property type="entry name" value="Cellular nucleic acid binding protein 2"/>
    <property type="match status" value="1"/>
</dbReference>
<evidence type="ECO:0000256" key="1">
    <source>
        <dbReference type="ARBA" id="ARBA00022723"/>
    </source>
</evidence>